<keyword evidence="2" id="KW-0489">Methyltransferase</keyword>
<evidence type="ECO:0000313" key="6">
    <source>
        <dbReference type="Proteomes" id="UP000070700"/>
    </source>
</evidence>
<dbReference type="SUPFAM" id="SSF53335">
    <property type="entry name" value="S-adenosyl-L-methionine-dependent methyltransferases"/>
    <property type="match status" value="1"/>
</dbReference>
<gene>
    <name evidence="5" type="ORF">LY89DRAFT_687638</name>
</gene>
<dbReference type="AlphaFoldDB" id="A0A194X095"/>
<dbReference type="Pfam" id="PF08241">
    <property type="entry name" value="Methyltransf_11"/>
    <property type="match status" value="1"/>
</dbReference>
<dbReference type="GO" id="GO:0032259">
    <property type="term" value="P:methylation"/>
    <property type="evidence" value="ECO:0007669"/>
    <property type="project" value="UniProtKB-KW"/>
</dbReference>
<protein>
    <recommendedName>
        <fullName evidence="4">Methyltransferase type 11 domain-containing protein</fullName>
    </recommendedName>
</protein>
<dbReference type="InterPro" id="IPR051052">
    <property type="entry name" value="Diverse_substrate_MTase"/>
</dbReference>
<dbReference type="PANTHER" id="PTHR44942">
    <property type="entry name" value="METHYLTRANSF_11 DOMAIN-CONTAINING PROTEIN"/>
    <property type="match status" value="1"/>
</dbReference>
<dbReference type="GeneID" id="28825272"/>
<proteinExistence type="inferred from homology"/>
<keyword evidence="6" id="KW-1185">Reference proteome</keyword>
<evidence type="ECO:0000256" key="3">
    <source>
        <dbReference type="ARBA" id="ARBA00022679"/>
    </source>
</evidence>
<dbReference type="InParanoid" id="A0A194X095"/>
<dbReference type="RefSeq" id="XP_018067973.1">
    <property type="nucleotide sequence ID" value="XM_018215546.1"/>
</dbReference>
<keyword evidence="3" id="KW-0808">Transferase</keyword>
<dbReference type="Proteomes" id="UP000070700">
    <property type="component" value="Unassembled WGS sequence"/>
</dbReference>
<dbReference type="Gene3D" id="3.40.50.150">
    <property type="entry name" value="Vaccinia Virus protein VP39"/>
    <property type="match status" value="1"/>
</dbReference>
<dbReference type="InterPro" id="IPR029063">
    <property type="entry name" value="SAM-dependent_MTases_sf"/>
</dbReference>
<feature type="domain" description="Methyltransferase type 11" evidence="4">
    <location>
        <begin position="60"/>
        <end position="161"/>
    </location>
</feature>
<evidence type="ECO:0000256" key="2">
    <source>
        <dbReference type="ARBA" id="ARBA00022603"/>
    </source>
</evidence>
<dbReference type="EMBL" id="KQ947422">
    <property type="protein sequence ID" value="KUJ13618.1"/>
    <property type="molecule type" value="Genomic_DNA"/>
</dbReference>
<dbReference type="InterPro" id="IPR013216">
    <property type="entry name" value="Methyltransf_11"/>
</dbReference>
<name>A0A194X095_MOLSC</name>
<dbReference type="PANTHER" id="PTHR44942:SF4">
    <property type="entry name" value="METHYLTRANSFERASE TYPE 11 DOMAIN-CONTAINING PROTEIN"/>
    <property type="match status" value="1"/>
</dbReference>
<evidence type="ECO:0000313" key="5">
    <source>
        <dbReference type="EMBL" id="KUJ13618.1"/>
    </source>
</evidence>
<accession>A0A194X095</accession>
<evidence type="ECO:0000256" key="1">
    <source>
        <dbReference type="ARBA" id="ARBA00008361"/>
    </source>
</evidence>
<organism evidence="5 6">
    <name type="scientific">Mollisia scopiformis</name>
    <name type="common">Conifer needle endophyte fungus</name>
    <name type="synonym">Phialocephala scopiformis</name>
    <dbReference type="NCBI Taxonomy" id="149040"/>
    <lineage>
        <taxon>Eukaryota</taxon>
        <taxon>Fungi</taxon>
        <taxon>Dikarya</taxon>
        <taxon>Ascomycota</taxon>
        <taxon>Pezizomycotina</taxon>
        <taxon>Leotiomycetes</taxon>
        <taxon>Helotiales</taxon>
        <taxon>Mollisiaceae</taxon>
        <taxon>Mollisia</taxon>
    </lineage>
</organism>
<dbReference type="CDD" id="cd02440">
    <property type="entry name" value="AdoMet_MTases"/>
    <property type="match status" value="1"/>
</dbReference>
<reference evidence="5 6" key="1">
    <citation type="submission" date="2015-10" db="EMBL/GenBank/DDBJ databases">
        <title>Full genome of DAOMC 229536 Phialocephala scopiformis, a fungal endophyte of spruce producing the potent anti-insectan compound rugulosin.</title>
        <authorList>
            <consortium name="DOE Joint Genome Institute"/>
            <person name="Walker A.K."/>
            <person name="Frasz S.L."/>
            <person name="Seifert K.A."/>
            <person name="Miller J.D."/>
            <person name="Mondo S.J."/>
            <person name="Labutti K."/>
            <person name="Lipzen A."/>
            <person name="Dockter R."/>
            <person name="Kennedy M."/>
            <person name="Grigoriev I.V."/>
            <person name="Spatafora J.W."/>
        </authorList>
    </citation>
    <scope>NUCLEOTIDE SEQUENCE [LARGE SCALE GENOMIC DNA]</scope>
    <source>
        <strain evidence="5 6">CBS 120377</strain>
    </source>
</reference>
<dbReference type="GO" id="GO:0008757">
    <property type="term" value="F:S-adenosylmethionine-dependent methyltransferase activity"/>
    <property type="evidence" value="ECO:0007669"/>
    <property type="project" value="InterPro"/>
</dbReference>
<dbReference type="OrthoDB" id="10027013at2759"/>
<evidence type="ECO:0000259" key="4">
    <source>
        <dbReference type="Pfam" id="PF08241"/>
    </source>
</evidence>
<dbReference type="KEGG" id="psco:LY89DRAFT_687638"/>
<comment type="similarity">
    <text evidence="1">Belongs to the methyltransferase superfamily.</text>
</comment>
<sequence>MALSSTQDLETPFTTAVLGSDVDFWRSYIAGRPSPDESFFHLINEYHSSHGQSKTAIAHDVGTGPDNIAQRLLAYYDHVVGSDLNDQALAAAPALIPSELYKRTTFIKSPAEALASGVVPNGVGLGKTDLITVSECIPLLDAPKALDAFHELLRPEGTLAIYFYGRAIFAEGDIHTLNAIYDAIATRICTFLLPFKGTPGFPFHVRGAEALVSRLDNIAFPSESWKGVERYKWNYDYPLLFNSKEGYDFDFEPVDRRAEGEKTIEVIDKQFWAKEWGVEEVKTYLDSVYPNWQKKAGARSTEVDELLEELRNALGGGGSKKKVTFPVVLILATKK</sequence>